<dbReference type="PROSITE" id="PS00962">
    <property type="entry name" value="RIBOSOMAL_S2_1"/>
    <property type="match status" value="1"/>
</dbReference>
<gene>
    <name evidence="5" type="primary">rpsB</name>
    <name evidence="7" type="ORF">BegalDRAFT_3259</name>
</gene>
<dbReference type="HAMAP" id="MF_00291_B">
    <property type="entry name" value="Ribosomal_uS2_B"/>
    <property type="match status" value="1"/>
</dbReference>
<keyword evidence="8" id="KW-1185">Reference proteome</keyword>
<dbReference type="GO" id="GO:0003735">
    <property type="term" value="F:structural constituent of ribosome"/>
    <property type="evidence" value="ECO:0007669"/>
    <property type="project" value="InterPro"/>
</dbReference>
<dbReference type="HOGENOM" id="CLU_040318_1_2_6"/>
<dbReference type="RefSeq" id="WP_002691824.1">
    <property type="nucleotide sequence ID" value="NZ_JH600070.1"/>
</dbReference>
<evidence type="ECO:0000256" key="6">
    <source>
        <dbReference type="RuleBase" id="RU003631"/>
    </source>
</evidence>
<dbReference type="InterPro" id="IPR001865">
    <property type="entry name" value="Ribosomal_uS2"/>
</dbReference>
<accession>I3CKD5</accession>
<evidence type="ECO:0000256" key="5">
    <source>
        <dbReference type="HAMAP-Rule" id="MF_00291"/>
    </source>
</evidence>
<comment type="similarity">
    <text evidence="1 5 6">Belongs to the universal ribosomal protein uS2 family.</text>
</comment>
<dbReference type="GO" id="GO:0006412">
    <property type="term" value="P:translation"/>
    <property type="evidence" value="ECO:0007669"/>
    <property type="project" value="UniProtKB-UniRule"/>
</dbReference>
<evidence type="ECO:0000256" key="2">
    <source>
        <dbReference type="ARBA" id="ARBA00022980"/>
    </source>
</evidence>
<organism evidence="7 8">
    <name type="scientific">Beggiatoa alba B18LD</name>
    <dbReference type="NCBI Taxonomy" id="395493"/>
    <lineage>
        <taxon>Bacteria</taxon>
        <taxon>Pseudomonadati</taxon>
        <taxon>Pseudomonadota</taxon>
        <taxon>Gammaproteobacteria</taxon>
        <taxon>Thiotrichales</taxon>
        <taxon>Thiotrichaceae</taxon>
        <taxon>Beggiatoa</taxon>
    </lineage>
</organism>
<keyword evidence="3 5" id="KW-0687">Ribonucleoprotein</keyword>
<dbReference type="eggNOG" id="COG0052">
    <property type="taxonomic scope" value="Bacteria"/>
</dbReference>
<protein>
    <recommendedName>
        <fullName evidence="4 5">Small ribosomal subunit protein uS2</fullName>
    </recommendedName>
</protein>
<sequence length="253" mass="27996">MAVSMRQMLEAGVHFGHQTRYWNPQMAPYIFGARNKIHIINLEHTVRLYNEATNFIGKLAARKGNILFVGTKRSAQEPIKEAALRCGMPYVNRRWLGGMLTNYKTVKSSIKRLKDLEAMISDGTINHLTKKEALSINRQVEKLERSLGGIKDMNGLPDALFVIDVGYEKIAISEAMKLGIPVIGVVDSNSSPLNIDYVIPGNDDAIRAIGLYANGIADVILESRQAGLLPNEDDFVEVQDDKVASDAQEQAAE</sequence>
<dbReference type="InterPro" id="IPR018130">
    <property type="entry name" value="Ribosomal_uS2_CS"/>
</dbReference>
<dbReference type="InterPro" id="IPR023591">
    <property type="entry name" value="Ribosomal_uS2_flav_dom_sf"/>
</dbReference>
<dbReference type="STRING" id="395493.BegalDRAFT_3259"/>
<evidence type="ECO:0000256" key="4">
    <source>
        <dbReference type="ARBA" id="ARBA00035256"/>
    </source>
</evidence>
<dbReference type="NCBIfam" id="TIGR01011">
    <property type="entry name" value="rpsB_bact"/>
    <property type="match status" value="1"/>
</dbReference>
<reference evidence="7 8" key="1">
    <citation type="submission" date="2011-11" db="EMBL/GenBank/DDBJ databases">
        <title>Improved High-Quality Draft sequence of Beggiatoa alba B18lD.</title>
        <authorList>
            <consortium name="US DOE Joint Genome Institute"/>
            <person name="Lucas S."/>
            <person name="Han J."/>
            <person name="Lapidus A."/>
            <person name="Cheng J.-F."/>
            <person name="Goodwin L."/>
            <person name="Pitluck S."/>
            <person name="Peters L."/>
            <person name="Mikhailova N."/>
            <person name="Held B."/>
            <person name="Detter J.C."/>
            <person name="Han C."/>
            <person name="Tapia R."/>
            <person name="Land M."/>
            <person name="Hauser L."/>
            <person name="Kyrpides N."/>
            <person name="Ivanova N."/>
            <person name="Pagani I."/>
            <person name="Samuel K."/>
            <person name="Teske A."/>
            <person name="Mueller J."/>
            <person name="Woyke T."/>
        </authorList>
    </citation>
    <scope>NUCLEOTIDE SEQUENCE [LARGE SCALE GENOMIC DNA]</scope>
    <source>
        <strain evidence="7 8">B18LD</strain>
    </source>
</reference>
<dbReference type="InterPro" id="IPR005706">
    <property type="entry name" value="Ribosomal_uS2_bac/mit/plastid"/>
</dbReference>
<proteinExistence type="inferred from homology"/>
<keyword evidence="2 5" id="KW-0689">Ribosomal protein</keyword>
<dbReference type="PANTHER" id="PTHR12534">
    <property type="entry name" value="30S RIBOSOMAL PROTEIN S2 PROKARYOTIC AND ORGANELLAR"/>
    <property type="match status" value="1"/>
</dbReference>
<dbReference type="Proteomes" id="UP000005744">
    <property type="component" value="Unassembled WGS sequence"/>
</dbReference>
<dbReference type="EMBL" id="JH600070">
    <property type="protein sequence ID" value="EIJ44078.1"/>
    <property type="molecule type" value="Genomic_DNA"/>
</dbReference>
<dbReference type="FunFam" id="1.10.287.610:FF:000001">
    <property type="entry name" value="30S ribosomal protein S2"/>
    <property type="match status" value="1"/>
</dbReference>
<dbReference type="SUPFAM" id="SSF52313">
    <property type="entry name" value="Ribosomal protein S2"/>
    <property type="match status" value="1"/>
</dbReference>
<evidence type="ECO:0000313" key="8">
    <source>
        <dbReference type="Proteomes" id="UP000005744"/>
    </source>
</evidence>
<dbReference type="OrthoDB" id="9808036at2"/>
<dbReference type="Gene3D" id="1.10.287.610">
    <property type="entry name" value="Helix hairpin bin"/>
    <property type="match status" value="1"/>
</dbReference>
<dbReference type="Pfam" id="PF00318">
    <property type="entry name" value="Ribosomal_S2"/>
    <property type="match status" value="1"/>
</dbReference>
<dbReference type="GO" id="GO:0022627">
    <property type="term" value="C:cytosolic small ribosomal subunit"/>
    <property type="evidence" value="ECO:0007669"/>
    <property type="project" value="TreeGrafter"/>
</dbReference>
<evidence type="ECO:0000256" key="3">
    <source>
        <dbReference type="ARBA" id="ARBA00023274"/>
    </source>
</evidence>
<dbReference type="PRINTS" id="PR00395">
    <property type="entry name" value="RIBOSOMALS2"/>
</dbReference>
<dbReference type="Gene3D" id="3.40.50.10490">
    <property type="entry name" value="Glucose-6-phosphate isomerase like protein, domain 1"/>
    <property type="match status" value="1"/>
</dbReference>
<dbReference type="PANTHER" id="PTHR12534:SF0">
    <property type="entry name" value="SMALL RIBOSOMAL SUBUNIT PROTEIN US2M"/>
    <property type="match status" value="1"/>
</dbReference>
<evidence type="ECO:0000313" key="7">
    <source>
        <dbReference type="EMBL" id="EIJ44078.1"/>
    </source>
</evidence>
<evidence type="ECO:0000256" key="1">
    <source>
        <dbReference type="ARBA" id="ARBA00006242"/>
    </source>
</evidence>
<name>I3CKD5_9GAMM</name>
<dbReference type="AlphaFoldDB" id="I3CKD5"/>
<dbReference type="CDD" id="cd01425">
    <property type="entry name" value="RPS2"/>
    <property type="match status" value="1"/>
</dbReference>
<dbReference type="PROSITE" id="PS00963">
    <property type="entry name" value="RIBOSOMAL_S2_2"/>
    <property type="match status" value="1"/>
</dbReference>